<evidence type="ECO:0000313" key="6">
    <source>
        <dbReference type="EMBL" id="KAK9283573.1"/>
    </source>
</evidence>
<organism evidence="6 7">
    <name type="scientific">Liquidambar formosana</name>
    <name type="common">Formosan gum</name>
    <dbReference type="NCBI Taxonomy" id="63359"/>
    <lineage>
        <taxon>Eukaryota</taxon>
        <taxon>Viridiplantae</taxon>
        <taxon>Streptophyta</taxon>
        <taxon>Embryophyta</taxon>
        <taxon>Tracheophyta</taxon>
        <taxon>Spermatophyta</taxon>
        <taxon>Magnoliopsida</taxon>
        <taxon>eudicotyledons</taxon>
        <taxon>Gunneridae</taxon>
        <taxon>Pentapetalae</taxon>
        <taxon>Saxifragales</taxon>
        <taxon>Altingiaceae</taxon>
        <taxon>Liquidambar</taxon>
    </lineage>
</organism>
<dbReference type="InterPro" id="IPR006501">
    <property type="entry name" value="Pectinesterase_inhib_dom"/>
</dbReference>
<dbReference type="Proteomes" id="UP001415857">
    <property type="component" value="Unassembled WGS sequence"/>
</dbReference>
<dbReference type="EMBL" id="JBBPBK010000006">
    <property type="protein sequence ID" value="KAK9283573.1"/>
    <property type="molecule type" value="Genomic_DNA"/>
</dbReference>
<comment type="similarity">
    <text evidence="3">Belongs to the PMEI family.</text>
</comment>
<evidence type="ECO:0000256" key="3">
    <source>
        <dbReference type="ARBA" id="ARBA00038471"/>
    </source>
</evidence>
<dbReference type="SUPFAM" id="SSF101148">
    <property type="entry name" value="Plant invertase/pectin methylesterase inhibitor"/>
    <property type="match status" value="1"/>
</dbReference>
<feature type="domain" description="Pectinesterase inhibitor" evidence="5">
    <location>
        <begin position="33"/>
        <end position="164"/>
    </location>
</feature>
<dbReference type="GO" id="GO:0004857">
    <property type="term" value="F:enzyme inhibitor activity"/>
    <property type="evidence" value="ECO:0007669"/>
    <property type="project" value="InterPro"/>
</dbReference>
<evidence type="ECO:0000256" key="1">
    <source>
        <dbReference type="ARBA" id="ARBA00022729"/>
    </source>
</evidence>
<dbReference type="InterPro" id="IPR052421">
    <property type="entry name" value="PCW_Enzyme_Inhibitor"/>
</dbReference>
<evidence type="ECO:0000313" key="7">
    <source>
        <dbReference type="Proteomes" id="UP001415857"/>
    </source>
</evidence>
<feature type="signal peptide" evidence="4">
    <location>
        <begin position="1"/>
        <end position="26"/>
    </location>
</feature>
<name>A0AAP0RSM8_LIQFO</name>
<evidence type="ECO:0000259" key="5">
    <source>
        <dbReference type="SMART" id="SM00856"/>
    </source>
</evidence>
<keyword evidence="7" id="KW-1185">Reference proteome</keyword>
<dbReference type="Gene3D" id="1.20.140.40">
    <property type="entry name" value="Invertase/pectin methylesterase inhibitor family protein"/>
    <property type="match status" value="1"/>
</dbReference>
<keyword evidence="2" id="KW-1015">Disulfide bond</keyword>
<dbReference type="NCBIfam" id="TIGR01614">
    <property type="entry name" value="PME_inhib"/>
    <property type="match status" value="1"/>
</dbReference>
<feature type="chain" id="PRO_5042937171" description="Pectinesterase inhibitor domain-containing protein" evidence="4">
    <location>
        <begin position="27"/>
        <end position="175"/>
    </location>
</feature>
<comment type="caution">
    <text evidence="6">The sequence shown here is derived from an EMBL/GenBank/DDBJ whole genome shotgun (WGS) entry which is preliminary data.</text>
</comment>
<reference evidence="6 7" key="1">
    <citation type="journal article" date="2024" name="Plant J.">
        <title>Genome sequences and population genomics reveal climatic adaptation and genomic divergence between two closely related sweetgum species.</title>
        <authorList>
            <person name="Xu W.Q."/>
            <person name="Ren C.Q."/>
            <person name="Zhang X.Y."/>
            <person name="Comes H.P."/>
            <person name="Liu X.H."/>
            <person name="Li Y.G."/>
            <person name="Kettle C.J."/>
            <person name="Jalonen R."/>
            <person name="Gaisberger H."/>
            <person name="Ma Y.Z."/>
            <person name="Qiu Y.X."/>
        </authorList>
    </citation>
    <scope>NUCLEOTIDE SEQUENCE [LARGE SCALE GENOMIC DNA]</scope>
    <source>
        <strain evidence="6">Hangzhou</strain>
    </source>
</reference>
<dbReference type="Pfam" id="PF04043">
    <property type="entry name" value="PMEI"/>
    <property type="match status" value="1"/>
</dbReference>
<evidence type="ECO:0000256" key="4">
    <source>
        <dbReference type="SAM" id="SignalP"/>
    </source>
</evidence>
<sequence length="175" mass="19251">MGWINVVMVLVFCISLFSPFIPHTKATARLMDSNENLIQEWCRKTTHDQLCLSWINSDPRTSLKSEPKGFGVILTDLAKAKATSTSSHIAGLLKNTTDNATRNCLTGCSDGYASVMQDLDVNFELLDAPHYLPFASGFYAAKDKASDCEACFEGTLTAGTQAAINKREQLRARDH</sequence>
<dbReference type="AlphaFoldDB" id="A0AAP0RSM8"/>
<accession>A0AAP0RSM8</accession>
<proteinExistence type="inferred from homology"/>
<dbReference type="PANTHER" id="PTHR36710">
    <property type="entry name" value="PECTINESTERASE INHIBITOR-LIKE"/>
    <property type="match status" value="1"/>
</dbReference>
<keyword evidence="1 4" id="KW-0732">Signal</keyword>
<dbReference type="PANTHER" id="PTHR36710:SF18">
    <property type="entry name" value="PECTINESTERASE INHIBITOR 5-RELATED"/>
    <property type="match status" value="1"/>
</dbReference>
<gene>
    <name evidence="6" type="ORF">L1049_011821</name>
</gene>
<dbReference type="InterPro" id="IPR035513">
    <property type="entry name" value="Invertase/methylesterase_inhib"/>
</dbReference>
<evidence type="ECO:0000256" key="2">
    <source>
        <dbReference type="ARBA" id="ARBA00023157"/>
    </source>
</evidence>
<dbReference type="SMART" id="SM00856">
    <property type="entry name" value="PMEI"/>
    <property type="match status" value="1"/>
</dbReference>
<protein>
    <recommendedName>
        <fullName evidence="5">Pectinesterase inhibitor domain-containing protein</fullName>
    </recommendedName>
</protein>